<proteinExistence type="predicted"/>
<dbReference type="AlphaFoldDB" id="A0A9D1RDZ0"/>
<name>A0A9D1RDZ0_9FIRM</name>
<gene>
    <name evidence="1" type="ORF">IAA48_00335</name>
</gene>
<dbReference type="InterPro" id="IPR041881">
    <property type="entry name" value="PqqD_sf"/>
</dbReference>
<evidence type="ECO:0000313" key="1">
    <source>
        <dbReference type="EMBL" id="HIW84922.1"/>
    </source>
</evidence>
<reference evidence="1" key="2">
    <citation type="submission" date="2021-04" db="EMBL/GenBank/DDBJ databases">
        <authorList>
            <person name="Gilroy R."/>
        </authorList>
    </citation>
    <scope>NUCLEOTIDE SEQUENCE</scope>
    <source>
        <strain evidence="1">421</strain>
    </source>
</reference>
<dbReference type="EMBL" id="DXGE01000001">
    <property type="protein sequence ID" value="HIW84922.1"/>
    <property type="molecule type" value="Genomic_DNA"/>
</dbReference>
<sequence>MKLKNGFVKRNIAGSEIVVPVGKTATEFNGMITLNESGAFFWDCLKEDTTPQEIVKKVLDIYDVTPEKAAADVEKFIAMLRENDLLEE</sequence>
<dbReference type="InterPro" id="IPR008792">
    <property type="entry name" value="PQQD"/>
</dbReference>
<dbReference type="Gene3D" id="1.10.10.1150">
    <property type="entry name" value="Coenzyme PQQ synthesis protein D (PqqD)"/>
    <property type="match status" value="1"/>
</dbReference>
<dbReference type="Proteomes" id="UP000824205">
    <property type="component" value="Unassembled WGS sequence"/>
</dbReference>
<protein>
    <submittedName>
        <fullName evidence="1">PqqD family protein</fullName>
    </submittedName>
</protein>
<organism evidence="1 2">
    <name type="scientific">Candidatus Eubacterium faecipullorum</name>
    <dbReference type="NCBI Taxonomy" id="2838571"/>
    <lineage>
        <taxon>Bacteria</taxon>
        <taxon>Bacillati</taxon>
        <taxon>Bacillota</taxon>
        <taxon>Clostridia</taxon>
        <taxon>Eubacteriales</taxon>
        <taxon>Eubacteriaceae</taxon>
        <taxon>Eubacterium</taxon>
    </lineage>
</organism>
<evidence type="ECO:0000313" key="2">
    <source>
        <dbReference type="Proteomes" id="UP000824205"/>
    </source>
</evidence>
<accession>A0A9D1RDZ0</accession>
<dbReference type="Pfam" id="PF05402">
    <property type="entry name" value="PqqD"/>
    <property type="match status" value="1"/>
</dbReference>
<comment type="caution">
    <text evidence="1">The sequence shown here is derived from an EMBL/GenBank/DDBJ whole genome shotgun (WGS) entry which is preliminary data.</text>
</comment>
<reference evidence="1" key="1">
    <citation type="journal article" date="2021" name="PeerJ">
        <title>Extensive microbial diversity within the chicken gut microbiome revealed by metagenomics and culture.</title>
        <authorList>
            <person name="Gilroy R."/>
            <person name="Ravi A."/>
            <person name="Getino M."/>
            <person name="Pursley I."/>
            <person name="Horton D.L."/>
            <person name="Alikhan N.F."/>
            <person name="Baker D."/>
            <person name="Gharbi K."/>
            <person name="Hall N."/>
            <person name="Watson M."/>
            <person name="Adriaenssens E.M."/>
            <person name="Foster-Nyarko E."/>
            <person name="Jarju S."/>
            <person name="Secka A."/>
            <person name="Antonio M."/>
            <person name="Oren A."/>
            <person name="Chaudhuri R.R."/>
            <person name="La Ragione R."/>
            <person name="Hildebrand F."/>
            <person name="Pallen M.J."/>
        </authorList>
    </citation>
    <scope>NUCLEOTIDE SEQUENCE</scope>
    <source>
        <strain evidence="1">421</strain>
    </source>
</reference>